<gene>
    <name evidence="1" type="ORF">Ccl03g_10130</name>
</gene>
<evidence type="ECO:0000313" key="1">
    <source>
        <dbReference type="EMBL" id="GEA35300.1"/>
    </source>
</evidence>
<accession>A0A829WDB6</accession>
<sequence>MKHLGVTKEAGHFDRIKWGCPKMQYSKGQWHWLCKNPCSTARKGRTAHTSENMRFRRFPYAKAVLNESSHK</sequence>
<organism evidence="1 2">
    <name type="scientific">Enterocloster clostridioformis</name>
    <dbReference type="NCBI Taxonomy" id="1531"/>
    <lineage>
        <taxon>Bacteria</taxon>
        <taxon>Bacillati</taxon>
        <taxon>Bacillota</taxon>
        <taxon>Clostridia</taxon>
        <taxon>Lachnospirales</taxon>
        <taxon>Lachnospiraceae</taxon>
        <taxon>Enterocloster</taxon>
    </lineage>
</organism>
<dbReference type="EMBL" id="BJLB01000001">
    <property type="protein sequence ID" value="GEA35300.1"/>
    <property type="molecule type" value="Genomic_DNA"/>
</dbReference>
<reference evidence="1 2" key="1">
    <citation type="submission" date="2019-06" db="EMBL/GenBank/DDBJ databases">
        <title>Draft genome sequence of [Clostridium] clostridioforme NBRC 113352.</title>
        <authorList>
            <person name="Miura T."/>
            <person name="Furukawa M."/>
            <person name="Shimamura M."/>
            <person name="Ohyama Y."/>
            <person name="Yamazoe A."/>
            <person name="Kawasaki H."/>
        </authorList>
    </citation>
    <scope>NUCLEOTIDE SEQUENCE [LARGE SCALE GENOMIC DNA]</scope>
    <source>
        <strain evidence="1 2">NBRC 113352</strain>
    </source>
</reference>
<protein>
    <submittedName>
        <fullName evidence="1">Uncharacterized protein</fullName>
    </submittedName>
</protein>
<name>A0A829WDB6_9FIRM</name>
<comment type="caution">
    <text evidence="1">The sequence shown here is derived from an EMBL/GenBank/DDBJ whole genome shotgun (WGS) entry which is preliminary data.</text>
</comment>
<evidence type="ECO:0000313" key="2">
    <source>
        <dbReference type="Proteomes" id="UP000315200"/>
    </source>
</evidence>
<dbReference type="AlphaFoldDB" id="A0A829WDB6"/>
<proteinExistence type="predicted"/>
<dbReference type="Proteomes" id="UP000315200">
    <property type="component" value="Unassembled WGS sequence"/>
</dbReference>